<proteinExistence type="evidence at transcript level"/>
<evidence type="ECO:0000259" key="5">
    <source>
        <dbReference type="Pfam" id="PF03936"/>
    </source>
</evidence>
<protein>
    <submittedName>
        <fullName evidence="6">Terpene synthase 7</fullName>
    </submittedName>
</protein>
<dbReference type="Pfam" id="PF03936">
    <property type="entry name" value="Terpene_synth_C"/>
    <property type="match status" value="1"/>
</dbReference>
<evidence type="ECO:0000256" key="3">
    <source>
        <dbReference type="ARBA" id="ARBA00023239"/>
    </source>
</evidence>
<evidence type="ECO:0000259" key="4">
    <source>
        <dbReference type="Pfam" id="PF01397"/>
    </source>
</evidence>
<dbReference type="GO" id="GO:0016114">
    <property type="term" value="P:terpenoid biosynthetic process"/>
    <property type="evidence" value="ECO:0007669"/>
    <property type="project" value="InterPro"/>
</dbReference>
<dbReference type="GO" id="GO:0010333">
    <property type="term" value="F:terpene synthase activity"/>
    <property type="evidence" value="ECO:0007669"/>
    <property type="project" value="InterPro"/>
</dbReference>
<organism evidence="6">
    <name type="scientific">Aquilaria sinensis</name>
    <dbReference type="NCBI Taxonomy" id="210372"/>
    <lineage>
        <taxon>Eukaryota</taxon>
        <taxon>Viridiplantae</taxon>
        <taxon>Streptophyta</taxon>
        <taxon>Embryophyta</taxon>
        <taxon>Tracheophyta</taxon>
        <taxon>Spermatophyta</taxon>
        <taxon>Magnoliopsida</taxon>
        <taxon>eudicotyledons</taxon>
        <taxon>Gunneridae</taxon>
        <taxon>Pentapetalae</taxon>
        <taxon>rosids</taxon>
        <taxon>malvids</taxon>
        <taxon>Malvales</taxon>
        <taxon>Thymelaeaceae</taxon>
        <taxon>Aquilaria</taxon>
    </lineage>
</organism>
<reference evidence="6" key="2">
    <citation type="submission" date="2021-01" db="EMBL/GenBank/DDBJ databases">
        <authorList>
            <person name="Li R."/>
            <person name="Zhu J."/>
            <person name="Mei W."/>
            <person name="Peng S."/>
        </authorList>
    </citation>
    <scope>NUCLEOTIDE SEQUENCE</scope>
</reference>
<feature type="domain" description="Terpene synthase metal-binding" evidence="5">
    <location>
        <begin position="214"/>
        <end position="324"/>
    </location>
</feature>
<feature type="domain" description="Terpene synthase N-terminal" evidence="4">
    <location>
        <begin position="9"/>
        <end position="167"/>
    </location>
</feature>
<dbReference type="InterPro" id="IPR050148">
    <property type="entry name" value="Terpene_synthase-like"/>
</dbReference>
<evidence type="ECO:0000256" key="2">
    <source>
        <dbReference type="ARBA" id="ARBA00022842"/>
    </source>
</evidence>
<comment type="cofactor">
    <cofactor evidence="1">
        <name>Mg(2+)</name>
        <dbReference type="ChEBI" id="CHEBI:18420"/>
    </cofactor>
</comment>
<dbReference type="FunFam" id="1.50.10.130:FF:000001">
    <property type="entry name" value="Isoprene synthase, chloroplastic"/>
    <property type="match status" value="1"/>
</dbReference>
<evidence type="ECO:0000256" key="1">
    <source>
        <dbReference type="ARBA" id="ARBA00001946"/>
    </source>
</evidence>
<sequence length="324" mass="38100">MLWIMTVKYRSAHEKLKQEARKRIIAGIEDPSKNLDLIDRIQRLGVSYPFEEEIKELLEKMHRNFDAFIKDNVDDLHQILLCFRLLRQQGYKVSCEMFSSFKDDEGKFKESLTEDGEGLLSLYEATHLRIHGEDILENAFSFSVAQLKSIAMNNASMLLTRQINHALRFPIQRTIPRLVARFYISMYQKKPSHNPPVLKFSKLDFNILQKQYQKELRQISRDRIVELYFWMMQIYFEPRYALGRAIVSKAMAMASIQDDIYNAYGTPEELKLLTEAIQRWDPDMANQLPGYIKNFFRVLLDVYNEIGDAIAAEGKLYKVQYAKE</sequence>
<reference evidence="6" key="1">
    <citation type="journal article" date="2021" name="Plant Physiol. Biochem.">
        <title>Genome-wide identification and expression analysis of terpene synthase gene family in Aquilaria sinensis.</title>
        <authorList>
            <person name="Li R.S."/>
            <person name="Zhu J.H."/>
            <person name="Guo D."/>
            <person name="Li H.L."/>
            <person name="Wang Y."/>
            <person name="Ding X.P."/>
            <person name="Mei W.L."/>
            <person name="Chen Z.B."/>
            <person name="Dai H.F."/>
            <person name="Peng S.Q."/>
        </authorList>
    </citation>
    <scope>NUCLEOTIDE SEQUENCE</scope>
</reference>
<dbReference type="InterPro" id="IPR005630">
    <property type="entry name" value="Terpene_synthase_metal-bd"/>
</dbReference>
<dbReference type="InterPro" id="IPR001906">
    <property type="entry name" value="Terpene_synth_N"/>
</dbReference>
<name>A0A8E8AST4_9ROSI</name>
<evidence type="ECO:0000313" key="6">
    <source>
        <dbReference type="EMBL" id="QWB49541.1"/>
    </source>
</evidence>
<dbReference type="Pfam" id="PF01397">
    <property type="entry name" value="Terpene_synth"/>
    <property type="match status" value="1"/>
</dbReference>
<keyword evidence="2" id="KW-0460">Magnesium</keyword>
<dbReference type="EMBL" id="MW533229">
    <property type="protein sequence ID" value="QWB49541.1"/>
    <property type="molecule type" value="mRNA"/>
</dbReference>
<dbReference type="PANTHER" id="PTHR31225">
    <property type="entry name" value="OS04G0344100 PROTEIN-RELATED"/>
    <property type="match status" value="1"/>
</dbReference>
<dbReference type="PANTHER" id="PTHR31225:SF221">
    <property type="entry name" value="(-)-GERMACRENE D SYNTHASE"/>
    <property type="match status" value="1"/>
</dbReference>
<dbReference type="AlphaFoldDB" id="A0A8E8AST4"/>
<dbReference type="GO" id="GO:0000287">
    <property type="term" value="F:magnesium ion binding"/>
    <property type="evidence" value="ECO:0007669"/>
    <property type="project" value="InterPro"/>
</dbReference>
<accession>A0A8E8AST4</accession>
<keyword evidence="3" id="KW-0456">Lyase</keyword>